<evidence type="ECO:0000259" key="3">
    <source>
        <dbReference type="SMART" id="SM01080"/>
    </source>
</evidence>
<dbReference type="Pfam" id="PF05226">
    <property type="entry name" value="CHASE2"/>
    <property type="match status" value="1"/>
</dbReference>
<protein>
    <submittedName>
        <fullName evidence="4">CHASE2 domain-containing protein</fullName>
    </submittedName>
</protein>
<dbReference type="Proteomes" id="UP000241421">
    <property type="component" value="Unassembled WGS sequence"/>
</dbReference>
<accession>A0A2U2HNI5</accession>
<evidence type="ECO:0000256" key="1">
    <source>
        <dbReference type="SAM" id="MobiDB-lite"/>
    </source>
</evidence>
<proteinExistence type="predicted"/>
<gene>
    <name evidence="4" type="ORF">C7C56_009160</name>
</gene>
<evidence type="ECO:0000313" key="5">
    <source>
        <dbReference type="Proteomes" id="UP000241421"/>
    </source>
</evidence>
<evidence type="ECO:0000313" key="4">
    <source>
        <dbReference type="EMBL" id="PWF49039.1"/>
    </source>
</evidence>
<feature type="transmembrane region" description="Helical" evidence="2">
    <location>
        <begin position="21"/>
        <end position="40"/>
    </location>
</feature>
<feature type="compositionally biased region" description="Basic and acidic residues" evidence="1">
    <location>
        <begin position="702"/>
        <end position="713"/>
    </location>
</feature>
<dbReference type="AlphaFoldDB" id="A0A2U2HNI5"/>
<dbReference type="EMBL" id="PXWF02000121">
    <property type="protein sequence ID" value="PWF49039.1"/>
    <property type="molecule type" value="Genomic_DNA"/>
</dbReference>
<organism evidence="4 5">
    <name type="scientific">Massilia glaciei</name>
    <dbReference type="NCBI Taxonomy" id="1524097"/>
    <lineage>
        <taxon>Bacteria</taxon>
        <taxon>Pseudomonadati</taxon>
        <taxon>Pseudomonadota</taxon>
        <taxon>Betaproteobacteria</taxon>
        <taxon>Burkholderiales</taxon>
        <taxon>Oxalobacteraceae</taxon>
        <taxon>Telluria group</taxon>
        <taxon>Massilia</taxon>
    </lineage>
</organism>
<keyword evidence="2" id="KW-1133">Transmembrane helix</keyword>
<feature type="domain" description="CHASE2" evidence="3">
    <location>
        <begin position="40"/>
        <end position="296"/>
    </location>
</feature>
<dbReference type="OrthoDB" id="6127963at2"/>
<feature type="transmembrane region" description="Helical" evidence="2">
    <location>
        <begin position="280"/>
        <end position="298"/>
    </location>
</feature>
<evidence type="ECO:0000256" key="2">
    <source>
        <dbReference type="SAM" id="Phobius"/>
    </source>
</evidence>
<sequence length="862" mass="94335">MQFIEKIKASVVNLAMRTHGFWQSLIIVLLLALASMDGVFTPLDGSVYDFYVRNSPDVGSAKRQVALIETPVTTLSDPAMAWDKLADDLLDAGARQLVFTVAPAGDAAAIERLLKNPRVVVGSNLAPDPERAGAHRFHLTGDFGHALPNAVADVPEPLLGVHRYQRYSYAVGDTTLPSVEALAARRLGVEVPASGRYLIDFGKKNAGFPRMKHRQMQEGGLIADVFRGRVVLIGIGSERFHRTVVTPITDGAREVTMLDYHGYALDSLLRGTQYRSLDPLAKGAVLIVVWFACFLLLQPLQFRKAIAVATAIGLGLVFFTWLMFYLLHIHFPVIGSILVIGTSVVTVFQSKTDRQNLALSRLATEANLAATGGVGVGELASDTVFWSSLLAMVDQILPLTRVILLERPDGETRLRETHSLRCSIDSIGERRRDFGRTPYSTAIDANAPIEVRNYLKESQPEEHQFVAPIVWGGQVLGFWAFGIDAKQMANRASLMRAAAAIGERLAEVMAERHRNLTRGSIGSDWRDILADPRDSAILKLSEHLRLIARHTTILDDVFNGLAGPTIVYDLFGRPLISNARMKASLQAADLDGDTQSAADLLQLLCALSPDQARTTLLGIVFDGLNFERVARIGAEHYLLHVSALRDSAKSSQRWEDVLLHIHGLMIQLFPLSNLEKRRLQRLDDLLHSRDAGRKTPSPKPPEAAKHEAGKTAGDDGGEQVDAWRALEFATASIAALPRHEMVRFEVKGSGKGAAVFDTANNLRELLLALLELLAADSQQPGEVSIGVDTAGGSLRLELRNQGFGMPDDKLQAMLEGPVWPQSDTLRRIRQLRDRAFGEHGVLTLNSIVGSGYTAKLVMPLAE</sequence>
<dbReference type="RefSeq" id="WP_106757125.1">
    <property type="nucleotide sequence ID" value="NZ_PXWF02000121.1"/>
</dbReference>
<keyword evidence="2" id="KW-0472">Membrane</keyword>
<keyword evidence="2" id="KW-0812">Transmembrane</keyword>
<keyword evidence="5" id="KW-1185">Reference proteome</keyword>
<name>A0A2U2HNI5_9BURK</name>
<comment type="caution">
    <text evidence="4">The sequence shown here is derived from an EMBL/GenBank/DDBJ whole genome shotgun (WGS) entry which is preliminary data.</text>
</comment>
<reference evidence="4 5" key="1">
    <citation type="submission" date="2018-04" db="EMBL/GenBank/DDBJ databases">
        <title>Massilia violaceinigra sp. nov., a novel purple-pigmented bacterium isolated from Tianshan glacier, Xinjiang, China.</title>
        <authorList>
            <person name="Wang H."/>
        </authorList>
    </citation>
    <scope>NUCLEOTIDE SEQUENCE [LARGE SCALE GENOMIC DNA]</scope>
    <source>
        <strain evidence="4 5">B448-2</strain>
    </source>
</reference>
<feature type="region of interest" description="Disordered" evidence="1">
    <location>
        <begin position="686"/>
        <end position="716"/>
    </location>
</feature>
<dbReference type="InterPro" id="IPR007890">
    <property type="entry name" value="CHASE2"/>
</dbReference>
<feature type="transmembrane region" description="Helical" evidence="2">
    <location>
        <begin position="305"/>
        <end position="323"/>
    </location>
</feature>
<dbReference type="SMART" id="SM01080">
    <property type="entry name" value="CHASE2"/>
    <property type="match status" value="1"/>
</dbReference>